<reference evidence="2 3" key="1">
    <citation type="submission" date="2019-07" db="EMBL/GenBank/DDBJ databases">
        <title>Genomics analysis of Aphanomyces spp. identifies a new class of oomycete effector associated with host adaptation.</title>
        <authorList>
            <person name="Gaulin E."/>
        </authorList>
    </citation>
    <scope>NUCLEOTIDE SEQUENCE [LARGE SCALE GENOMIC DNA]</scope>
    <source>
        <strain evidence="2 3">ATCC 201684</strain>
    </source>
</reference>
<keyword evidence="3" id="KW-1185">Reference proteome</keyword>
<evidence type="ECO:0000313" key="2">
    <source>
        <dbReference type="EMBL" id="KAF0721454.1"/>
    </source>
</evidence>
<feature type="compositionally biased region" description="Polar residues" evidence="1">
    <location>
        <begin position="39"/>
        <end position="54"/>
    </location>
</feature>
<organism evidence="2 3">
    <name type="scientific">Aphanomyces euteiches</name>
    <dbReference type="NCBI Taxonomy" id="100861"/>
    <lineage>
        <taxon>Eukaryota</taxon>
        <taxon>Sar</taxon>
        <taxon>Stramenopiles</taxon>
        <taxon>Oomycota</taxon>
        <taxon>Saprolegniomycetes</taxon>
        <taxon>Saprolegniales</taxon>
        <taxon>Verrucalvaceae</taxon>
        <taxon>Aphanomyces</taxon>
    </lineage>
</organism>
<protein>
    <submittedName>
        <fullName evidence="2">Uncharacterized protein</fullName>
    </submittedName>
</protein>
<dbReference type="AlphaFoldDB" id="A0A6G0W437"/>
<accession>A0A6G0W437</accession>
<comment type="caution">
    <text evidence="2">The sequence shown here is derived from an EMBL/GenBank/DDBJ whole genome shotgun (WGS) entry which is preliminary data.</text>
</comment>
<evidence type="ECO:0000256" key="1">
    <source>
        <dbReference type="SAM" id="MobiDB-lite"/>
    </source>
</evidence>
<dbReference type="Proteomes" id="UP000481153">
    <property type="component" value="Unassembled WGS sequence"/>
</dbReference>
<feature type="region of interest" description="Disordered" evidence="1">
    <location>
        <begin position="1"/>
        <end position="64"/>
    </location>
</feature>
<sequence>MSSVTHRNTKGAGVLAGIRPSNSSGRGRSGPVPTGSAGHLTSSHNIPKTVQYANSHEPDSRRSPCIRTACARCSRLKNEEPLCIRCAVM</sequence>
<proteinExistence type="predicted"/>
<gene>
    <name evidence="2" type="ORF">Ae201684_019132</name>
</gene>
<dbReference type="EMBL" id="VJMJ01000408">
    <property type="protein sequence ID" value="KAF0721454.1"/>
    <property type="molecule type" value="Genomic_DNA"/>
</dbReference>
<evidence type="ECO:0000313" key="3">
    <source>
        <dbReference type="Proteomes" id="UP000481153"/>
    </source>
</evidence>
<name>A0A6G0W437_9STRA</name>
<feature type="compositionally biased region" description="Low complexity" evidence="1">
    <location>
        <begin position="17"/>
        <end position="36"/>
    </location>
</feature>